<accession>A0A518DYH3</accession>
<evidence type="ECO:0000256" key="2">
    <source>
        <dbReference type="SAM" id="SignalP"/>
    </source>
</evidence>
<reference evidence="4 5" key="1">
    <citation type="submission" date="2019-02" db="EMBL/GenBank/DDBJ databases">
        <title>Deep-cultivation of Planctomycetes and their phenomic and genomic characterization uncovers novel biology.</title>
        <authorList>
            <person name="Wiegand S."/>
            <person name="Jogler M."/>
            <person name="Boedeker C."/>
            <person name="Pinto D."/>
            <person name="Vollmers J."/>
            <person name="Rivas-Marin E."/>
            <person name="Kohn T."/>
            <person name="Peeters S.H."/>
            <person name="Heuer A."/>
            <person name="Rast P."/>
            <person name="Oberbeckmann S."/>
            <person name="Bunk B."/>
            <person name="Jeske O."/>
            <person name="Meyerdierks A."/>
            <person name="Storesund J.E."/>
            <person name="Kallscheuer N."/>
            <person name="Luecker S."/>
            <person name="Lage O.M."/>
            <person name="Pohl T."/>
            <person name="Merkel B.J."/>
            <person name="Hornburger P."/>
            <person name="Mueller R.-W."/>
            <person name="Bruemmer F."/>
            <person name="Labrenz M."/>
            <person name="Spormann A.M."/>
            <person name="Op den Camp H."/>
            <person name="Overmann J."/>
            <person name="Amann R."/>
            <person name="Jetten M.S.M."/>
            <person name="Mascher T."/>
            <person name="Medema M.H."/>
            <person name="Devos D.P."/>
            <person name="Kaster A.-K."/>
            <person name="Ovreas L."/>
            <person name="Rohde M."/>
            <person name="Galperin M.Y."/>
            <person name="Jogler C."/>
        </authorList>
    </citation>
    <scope>NUCLEOTIDE SEQUENCE [LARGE SCALE GENOMIC DNA]</scope>
    <source>
        <strain evidence="4 5">Pla85_3_4</strain>
    </source>
</reference>
<dbReference type="EMBL" id="CP036433">
    <property type="protein sequence ID" value="QDU96845.1"/>
    <property type="molecule type" value="Genomic_DNA"/>
</dbReference>
<feature type="compositionally biased region" description="Low complexity" evidence="1">
    <location>
        <begin position="53"/>
        <end position="64"/>
    </location>
</feature>
<evidence type="ECO:0000313" key="5">
    <source>
        <dbReference type="Proteomes" id="UP000317648"/>
    </source>
</evidence>
<dbReference type="AlphaFoldDB" id="A0A518DYH3"/>
<dbReference type="InterPro" id="IPR007055">
    <property type="entry name" value="BON_dom"/>
</dbReference>
<dbReference type="KEGG" id="lcre:Pla8534_46670"/>
<dbReference type="Proteomes" id="UP000317648">
    <property type="component" value="Chromosome"/>
</dbReference>
<keyword evidence="2" id="KW-0732">Signal</keyword>
<name>A0A518DYH3_9BACT</name>
<evidence type="ECO:0000259" key="3">
    <source>
        <dbReference type="PROSITE" id="PS50914"/>
    </source>
</evidence>
<feature type="domain" description="BON" evidence="3">
    <location>
        <begin position="151"/>
        <end position="220"/>
    </location>
</feature>
<feature type="chain" id="PRO_5021926291" evidence="2">
    <location>
        <begin position="24"/>
        <end position="226"/>
    </location>
</feature>
<proteinExistence type="predicted"/>
<dbReference type="RefSeq" id="WP_145055509.1">
    <property type="nucleotide sequence ID" value="NZ_CP036433.1"/>
</dbReference>
<keyword evidence="5" id="KW-1185">Reference proteome</keyword>
<dbReference type="Gene3D" id="3.30.1340.30">
    <property type="match status" value="1"/>
</dbReference>
<evidence type="ECO:0000313" key="4">
    <source>
        <dbReference type="EMBL" id="QDU96845.1"/>
    </source>
</evidence>
<feature type="region of interest" description="Disordered" evidence="1">
    <location>
        <begin position="24"/>
        <end position="64"/>
    </location>
</feature>
<organism evidence="4 5">
    <name type="scientific">Lignipirellula cremea</name>
    <dbReference type="NCBI Taxonomy" id="2528010"/>
    <lineage>
        <taxon>Bacteria</taxon>
        <taxon>Pseudomonadati</taxon>
        <taxon>Planctomycetota</taxon>
        <taxon>Planctomycetia</taxon>
        <taxon>Pirellulales</taxon>
        <taxon>Pirellulaceae</taxon>
        <taxon>Lignipirellula</taxon>
    </lineage>
</organism>
<evidence type="ECO:0000256" key="1">
    <source>
        <dbReference type="SAM" id="MobiDB-lite"/>
    </source>
</evidence>
<dbReference type="PROSITE" id="PS50914">
    <property type="entry name" value="BON"/>
    <property type="match status" value="1"/>
</dbReference>
<feature type="compositionally biased region" description="Low complexity" evidence="1">
    <location>
        <begin position="26"/>
        <end position="39"/>
    </location>
</feature>
<dbReference type="OrthoDB" id="292619at2"/>
<feature type="signal peptide" evidence="2">
    <location>
        <begin position="1"/>
        <end position="23"/>
    </location>
</feature>
<dbReference type="Pfam" id="PF04972">
    <property type="entry name" value="BON"/>
    <property type="match status" value="1"/>
</dbReference>
<sequence precursor="true">MRITTLALLTVAGLLWFAPAASAQSTTGGTFGNRTFGDGVSSGRNAVGGRTSGQAGTQAGATTQAMSDVGQVTGNERFIRENRDPGAFVGSDAGDVSNVRSQLGGQFGLGGLGNLGGRNQTDFRAENAQTSQGQRTVRAPLRLGFAPLLAPAPVVSARMEQRYLRLPGLDQAGQIAVAMQGRTAVLTGVVASEHARNLAARIALLEPGVSSVQNDLTVGAAPVTGP</sequence>
<protein>
    <submittedName>
        <fullName evidence="4">BON domain protein</fullName>
    </submittedName>
</protein>
<gene>
    <name evidence="4" type="ORF">Pla8534_46670</name>
</gene>